<organism evidence="4">
    <name type="scientific">Brugia timori</name>
    <dbReference type="NCBI Taxonomy" id="42155"/>
    <lineage>
        <taxon>Eukaryota</taxon>
        <taxon>Metazoa</taxon>
        <taxon>Ecdysozoa</taxon>
        <taxon>Nematoda</taxon>
        <taxon>Chromadorea</taxon>
        <taxon>Rhabditida</taxon>
        <taxon>Spirurina</taxon>
        <taxon>Spiruromorpha</taxon>
        <taxon>Filarioidea</taxon>
        <taxon>Onchocercidae</taxon>
        <taxon>Brugia</taxon>
    </lineage>
</organism>
<gene>
    <name evidence="2" type="ORF">BTMF_LOCUS4197</name>
</gene>
<dbReference type="SMART" id="SM00298">
    <property type="entry name" value="CHROMO"/>
    <property type="match status" value="1"/>
</dbReference>
<evidence type="ECO:0000313" key="4">
    <source>
        <dbReference type="WBParaSite" id="BTMF_0000491101-mRNA-1"/>
    </source>
</evidence>
<dbReference type="SUPFAM" id="SSF54160">
    <property type="entry name" value="Chromo domain-like"/>
    <property type="match status" value="1"/>
</dbReference>
<dbReference type="InterPro" id="IPR016197">
    <property type="entry name" value="Chromo-like_dom_sf"/>
</dbReference>
<evidence type="ECO:0000259" key="1">
    <source>
        <dbReference type="PROSITE" id="PS50013"/>
    </source>
</evidence>
<keyword evidence="3" id="KW-1185">Reference proteome</keyword>
<dbReference type="InterPro" id="IPR000953">
    <property type="entry name" value="Chromo/chromo_shadow_dom"/>
</dbReference>
<dbReference type="WBParaSite" id="BTMF_0000491101-mRNA-1">
    <property type="protein sequence ID" value="BTMF_0000491101-mRNA-1"/>
    <property type="gene ID" value="BTMF_0000491101"/>
</dbReference>
<dbReference type="EMBL" id="UZAG01004065">
    <property type="protein sequence ID" value="VDO16319.1"/>
    <property type="molecule type" value="Genomic_DNA"/>
</dbReference>
<reference evidence="4" key="1">
    <citation type="submission" date="2017-02" db="UniProtKB">
        <authorList>
            <consortium name="WormBaseParasite"/>
        </authorList>
    </citation>
    <scope>IDENTIFICATION</scope>
</reference>
<dbReference type="AlphaFoldDB" id="A0A0R3QEW8"/>
<dbReference type="Gene3D" id="2.40.50.40">
    <property type="match status" value="1"/>
</dbReference>
<evidence type="ECO:0000313" key="2">
    <source>
        <dbReference type="EMBL" id="VDO16319.1"/>
    </source>
</evidence>
<protein>
    <submittedName>
        <fullName evidence="4">Chromo domain-containing protein</fullName>
    </submittedName>
</protein>
<evidence type="ECO:0000313" key="3">
    <source>
        <dbReference type="Proteomes" id="UP000280834"/>
    </source>
</evidence>
<accession>A0A0R3QEW8</accession>
<dbReference type="PROSITE" id="PS50013">
    <property type="entry name" value="CHROMO_2"/>
    <property type="match status" value="1"/>
</dbReference>
<reference evidence="2 3" key="2">
    <citation type="submission" date="2018-11" db="EMBL/GenBank/DDBJ databases">
        <authorList>
            <consortium name="Pathogen Informatics"/>
        </authorList>
    </citation>
    <scope>NUCLEOTIDE SEQUENCE [LARGE SCALE GENOMIC DNA]</scope>
</reference>
<feature type="domain" description="Chromo" evidence="1">
    <location>
        <begin position="39"/>
        <end position="112"/>
    </location>
</feature>
<name>A0A0R3QEW8_9BILA</name>
<dbReference type="Proteomes" id="UP000280834">
    <property type="component" value="Unassembled WGS sequence"/>
</dbReference>
<sequence>MKILNSSDDEMDKIGLELEKSESSSSVTDDELTLPDGVFIVQEIVDHKCYGELRRKKLIDRRNVSYNSSFFRVHWKGFPGQDTWEPLQSIQHVDVFKEYAHKHNLIHLIRKF</sequence>
<proteinExistence type="predicted"/>